<dbReference type="Gene3D" id="1.10.10.10">
    <property type="entry name" value="Winged helix-like DNA-binding domain superfamily/Winged helix DNA-binding domain"/>
    <property type="match status" value="1"/>
</dbReference>
<organism evidence="6 7">
    <name type="scientific">Suttonella indologenes</name>
    <dbReference type="NCBI Taxonomy" id="13276"/>
    <lineage>
        <taxon>Bacteria</taxon>
        <taxon>Pseudomonadati</taxon>
        <taxon>Pseudomonadota</taxon>
        <taxon>Gammaproteobacteria</taxon>
        <taxon>Cardiobacteriales</taxon>
        <taxon>Cardiobacteriaceae</taxon>
        <taxon>Suttonella</taxon>
    </lineage>
</organism>
<dbReference type="InterPro" id="IPR035472">
    <property type="entry name" value="RpiR-like_SIS"/>
</dbReference>
<dbReference type="RefSeq" id="WP_115218073.1">
    <property type="nucleotide sequence ID" value="NZ_UHIA01000004.1"/>
</dbReference>
<dbReference type="EMBL" id="UHIA01000004">
    <property type="protein sequence ID" value="SUO95913.1"/>
    <property type="molecule type" value="Genomic_DNA"/>
</dbReference>
<dbReference type="InterPro" id="IPR001347">
    <property type="entry name" value="SIS_dom"/>
</dbReference>
<evidence type="ECO:0000313" key="6">
    <source>
        <dbReference type="EMBL" id="SUO95913.1"/>
    </source>
</evidence>
<dbReference type="CDD" id="cd05013">
    <property type="entry name" value="SIS_RpiR"/>
    <property type="match status" value="1"/>
</dbReference>
<evidence type="ECO:0000256" key="3">
    <source>
        <dbReference type="ARBA" id="ARBA00023163"/>
    </source>
</evidence>
<dbReference type="GO" id="GO:1901135">
    <property type="term" value="P:carbohydrate derivative metabolic process"/>
    <property type="evidence" value="ECO:0007669"/>
    <property type="project" value="InterPro"/>
</dbReference>
<accession>A0A380MVG9</accession>
<feature type="domain" description="HTH rpiR-type" evidence="4">
    <location>
        <begin position="6"/>
        <end position="82"/>
    </location>
</feature>
<proteinExistence type="predicted"/>
<sequence length="271" mass="30843">MKHFQKSITPLIESQAQQFTPAERKIADYFLSDADNEMPSNARQIAQRLGVSEAALTRFAQKCGFRGFREFIFAFSQDSPDAEKNFVQPVLASYQELLNKTYSLVDTAQIHRITQLLLRKKRVYFYGKGSSGLVAQEMKLRFMRVGLICDAFTDDDMMRMNAVLTDSHCLVIGISISGRSQIVLSALDSAKKQGASVVLLTANIAADFQYRFDEVQSFAVKNNLEYGRMISPQFPALVVLDMLYADYMSINQQQHENIWQRTYDAIQLNKE</sequence>
<dbReference type="SUPFAM" id="SSF53697">
    <property type="entry name" value="SIS domain"/>
    <property type="match status" value="1"/>
</dbReference>
<dbReference type="GO" id="GO:0003700">
    <property type="term" value="F:DNA-binding transcription factor activity"/>
    <property type="evidence" value="ECO:0007669"/>
    <property type="project" value="InterPro"/>
</dbReference>
<evidence type="ECO:0000259" key="5">
    <source>
        <dbReference type="PROSITE" id="PS51464"/>
    </source>
</evidence>
<feature type="domain" description="SIS" evidence="5">
    <location>
        <begin position="113"/>
        <end position="253"/>
    </location>
</feature>
<dbReference type="SUPFAM" id="SSF46689">
    <property type="entry name" value="Homeodomain-like"/>
    <property type="match status" value="1"/>
</dbReference>
<dbReference type="AlphaFoldDB" id="A0A380MVG9"/>
<dbReference type="Pfam" id="PF01380">
    <property type="entry name" value="SIS"/>
    <property type="match status" value="1"/>
</dbReference>
<dbReference type="InterPro" id="IPR009057">
    <property type="entry name" value="Homeodomain-like_sf"/>
</dbReference>
<protein>
    <submittedName>
        <fullName evidence="6">Als operon repressor</fullName>
    </submittedName>
</protein>
<keyword evidence="3" id="KW-0804">Transcription</keyword>
<dbReference type="PROSITE" id="PS51464">
    <property type="entry name" value="SIS"/>
    <property type="match status" value="1"/>
</dbReference>
<dbReference type="PANTHER" id="PTHR30514:SF21">
    <property type="entry name" value="RPIR-FAMILY TRANSCRIPTIONAL REGULATOR"/>
    <property type="match status" value="1"/>
</dbReference>
<dbReference type="Pfam" id="PF01418">
    <property type="entry name" value="HTH_6"/>
    <property type="match status" value="1"/>
</dbReference>
<evidence type="ECO:0000259" key="4">
    <source>
        <dbReference type="PROSITE" id="PS51071"/>
    </source>
</evidence>
<dbReference type="InterPro" id="IPR000281">
    <property type="entry name" value="HTH_RpiR"/>
</dbReference>
<dbReference type="PROSITE" id="PS51071">
    <property type="entry name" value="HTH_RPIR"/>
    <property type="match status" value="1"/>
</dbReference>
<dbReference type="Proteomes" id="UP000254575">
    <property type="component" value="Unassembled WGS sequence"/>
</dbReference>
<dbReference type="InterPro" id="IPR046348">
    <property type="entry name" value="SIS_dom_sf"/>
</dbReference>
<dbReference type="GO" id="GO:0003677">
    <property type="term" value="F:DNA binding"/>
    <property type="evidence" value="ECO:0007669"/>
    <property type="project" value="UniProtKB-KW"/>
</dbReference>
<dbReference type="GO" id="GO:0097367">
    <property type="term" value="F:carbohydrate derivative binding"/>
    <property type="evidence" value="ECO:0007669"/>
    <property type="project" value="InterPro"/>
</dbReference>
<dbReference type="Gene3D" id="3.40.50.10490">
    <property type="entry name" value="Glucose-6-phosphate isomerase like protein, domain 1"/>
    <property type="match status" value="1"/>
</dbReference>
<dbReference type="OrthoDB" id="370421at2"/>
<dbReference type="InterPro" id="IPR036388">
    <property type="entry name" value="WH-like_DNA-bd_sf"/>
</dbReference>
<reference evidence="6 7" key="1">
    <citation type="submission" date="2018-06" db="EMBL/GenBank/DDBJ databases">
        <authorList>
            <consortium name="Pathogen Informatics"/>
            <person name="Doyle S."/>
        </authorList>
    </citation>
    <scope>NUCLEOTIDE SEQUENCE [LARGE SCALE GENOMIC DNA]</scope>
    <source>
        <strain evidence="6 7">NCTC10717</strain>
    </source>
</reference>
<keyword evidence="2" id="KW-0238">DNA-binding</keyword>
<name>A0A380MVG9_9GAMM</name>
<gene>
    <name evidence="6" type="primary">rpiR</name>
    <name evidence="6" type="ORF">NCTC10717_00787</name>
</gene>
<evidence type="ECO:0000313" key="7">
    <source>
        <dbReference type="Proteomes" id="UP000254575"/>
    </source>
</evidence>
<dbReference type="PANTHER" id="PTHR30514">
    <property type="entry name" value="GLUCOKINASE"/>
    <property type="match status" value="1"/>
</dbReference>
<evidence type="ECO:0000256" key="2">
    <source>
        <dbReference type="ARBA" id="ARBA00023125"/>
    </source>
</evidence>
<keyword evidence="7" id="KW-1185">Reference proteome</keyword>
<evidence type="ECO:0000256" key="1">
    <source>
        <dbReference type="ARBA" id="ARBA00023015"/>
    </source>
</evidence>
<dbReference type="InterPro" id="IPR047640">
    <property type="entry name" value="RpiR-like"/>
</dbReference>
<keyword evidence="1" id="KW-0805">Transcription regulation</keyword>